<sequence length="182" mass="20549">MLRPDLEELGRFYKRLGEQGFERGKPWFYISGALTGVSNIDDMKKFYEELSDVIMNHGGFAYVPHRITDPVENPDVSPMEVYEVDMKSVINCRRKGAMVTVLEHPSLGVGAEIQKSFSSGVKMIYLAPAGKGISRLIMGGGEALRGVSEDIFVIEYKNHKDALKKFSEHLDEHFSVERGYRN</sequence>
<reference evidence="1 2" key="1">
    <citation type="journal article" name="Nat. Commun.">
        <title>Undinarchaeota illuminate DPANN phylogeny and the impact of gene transfer on archaeal evolution.</title>
        <authorList>
            <person name="Dombrowski N."/>
            <person name="Williams T.A."/>
            <person name="Sun J."/>
            <person name="Woodcroft B.J."/>
            <person name="Lee J.H."/>
            <person name="Minh B.Q."/>
            <person name="Rinke C."/>
            <person name="Spang A."/>
        </authorList>
    </citation>
    <scope>NUCLEOTIDE SEQUENCE [LARGE SCALE GENOMIC DNA]</scope>
    <source>
        <strain evidence="1">MAG_bin17</strain>
    </source>
</reference>
<evidence type="ECO:0000313" key="1">
    <source>
        <dbReference type="EMBL" id="HIJ99736.1"/>
    </source>
</evidence>
<keyword evidence="2" id="KW-1185">Reference proteome</keyword>
<proteinExistence type="predicted"/>
<dbReference type="Proteomes" id="UP000604391">
    <property type="component" value="Unassembled WGS sequence"/>
</dbReference>
<gene>
    <name evidence="1" type="ORF">H1011_02845</name>
</gene>
<dbReference type="EMBL" id="DVAD01000014">
    <property type="protein sequence ID" value="HIJ99736.1"/>
    <property type="molecule type" value="Genomic_DNA"/>
</dbReference>
<dbReference type="AlphaFoldDB" id="A0A832XIU7"/>
<dbReference type="Gene3D" id="3.40.50.450">
    <property type="match status" value="1"/>
</dbReference>
<organism evidence="1 2">
    <name type="scientific">Candidatus Undinarchaeum marinum</name>
    <dbReference type="NCBI Taxonomy" id="2756141"/>
    <lineage>
        <taxon>Archaea</taxon>
        <taxon>Candidatus Undinarchaeota</taxon>
        <taxon>Candidatus Undinarchaeia</taxon>
        <taxon>Candidatus Undinarchaeales</taxon>
        <taxon>Candidatus Undinarchaeaceae</taxon>
        <taxon>Candidatus Undinarchaeum</taxon>
    </lineage>
</organism>
<accession>A0A832XIU7</accession>
<name>A0A832XIU7_9ARCH</name>
<protein>
    <submittedName>
        <fullName evidence="1">Uncharacterized protein</fullName>
    </submittedName>
</protein>
<comment type="caution">
    <text evidence="1">The sequence shown here is derived from an EMBL/GenBank/DDBJ whole genome shotgun (WGS) entry which is preliminary data.</text>
</comment>
<evidence type="ECO:0000313" key="2">
    <source>
        <dbReference type="Proteomes" id="UP000604391"/>
    </source>
</evidence>